<dbReference type="EMBL" id="MGIV01000012">
    <property type="protein sequence ID" value="OGM94646.1"/>
    <property type="molecule type" value="Genomic_DNA"/>
</dbReference>
<dbReference type="Gene3D" id="3.30.1310.20">
    <property type="entry name" value="PRTase-like"/>
    <property type="match status" value="1"/>
</dbReference>
<reference evidence="2 3" key="1">
    <citation type="journal article" date="2016" name="Nat. Commun.">
        <title>Thousands of microbial genomes shed light on interconnected biogeochemical processes in an aquifer system.</title>
        <authorList>
            <person name="Anantharaman K."/>
            <person name="Brown C.T."/>
            <person name="Hug L.A."/>
            <person name="Sharon I."/>
            <person name="Castelle C.J."/>
            <person name="Probst A.J."/>
            <person name="Thomas B.C."/>
            <person name="Singh A."/>
            <person name="Wilkins M.J."/>
            <person name="Karaoz U."/>
            <person name="Brodie E.L."/>
            <person name="Williams K.H."/>
            <person name="Hubbard S.S."/>
            <person name="Banfield J.F."/>
        </authorList>
    </citation>
    <scope>NUCLEOTIDE SEQUENCE [LARGE SCALE GENOMIC DNA]</scope>
</reference>
<organism evidence="2 3">
    <name type="scientific">Candidatus Wolfebacteria bacterium RIFOXYD1_FULL_48_65</name>
    <dbReference type="NCBI Taxonomy" id="1802561"/>
    <lineage>
        <taxon>Bacteria</taxon>
        <taxon>Candidatus Wolfeibacteriota</taxon>
    </lineage>
</organism>
<accession>A0A1F8E1I4</accession>
<proteinExistence type="predicted"/>
<dbReference type="SUPFAM" id="SSF53271">
    <property type="entry name" value="PRTase-like"/>
    <property type="match status" value="1"/>
</dbReference>
<dbReference type="CDD" id="cd06223">
    <property type="entry name" value="PRTases_typeI"/>
    <property type="match status" value="1"/>
</dbReference>
<dbReference type="InterPro" id="IPR029057">
    <property type="entry name" value="PRTase-like"/>
</dbReference>
<comment type="caution">
    <text evidence="2">The sequence shown here is derived from an EMBL/GenBank/DDBJ whole genome shotgun (WGS) entry which is preliminary data.</text>
</comment>
<gene>
    <name evidence="2" type="ORF">A2610_01560</name>
</gene>
<dbReference type="InterPro" id="IPR000836">
    <property type="entry name" value="PRTase_dom"/>
</dbReference>
<dbReference type="Gene3D" id="3.40.50.2020">
    <property type="match status" value="1"/>
</dbReference>
<feature type="domain" description="Phosphoribosyltransferase" evidence="1">
    <location>
        <begin position="14"/>
        <end position="184"/>
    </location>
</feature>
<dbReference type="AlphaFoldDB" id="A0A1F8E1I4"/>
<evidence type="ECO:0000313" key="3">
    <source>
        <dbReference type="Proteomes" id="UP000179057"/>
    </source>
</evidence>
<dbReference type="Proteomes" id="UP000179057">
    <property type="component" value="Unassembled WGS sequence"/>
</dbReference>
<sequence>MPLNPQELRFKDREDAGRQLSQKLLSYIDTNAVVYALPRGGVVTGFEIASALHLPLDLIIPRKISHPTAPEYAIGAVAEDGHLIGDPTILASVNQQWLQAEINIQRAEAKRRRETYLPSAQPIDTSDKIAIIVDDGIATGLTMKCAIAELKHRNPKKIIVAVPIAPPDSLSEISGLVDEVVCLSTPEYMGAIGSFYDSFPQVEDSEVIALMHKAK</sequence>
<name>A0A1F8E1I4_9BACT</name>
<evidence type="ECO:0000259" key="1">
    <source>
        <dbReference type="Pfam" id="PF00156"/>
    </source>
</evidence>
<evidence type="ECO:0000313" key="2">
    <source>
        <dbReference type="EMBL" id="OGM94646.1"/>
    </source>
</evidence>
<protein>
    <recommendedName>
        <fullName evidence="1">Phosphoribosyltransferase domain-containing protein</fullName>
    </recommendedName>
</protein>
<dbReference type="Pfam" id="PF00156">
    <property type="entry name" value="Pribosyltran"/>
    <property type="match status" value="1"/>
</dbReference>